<reference evidence="2" key="1">
    <citation type="submission" date="2025-08" db="UniProtKB">
        <authorList>
            <consortium name="RefSeq"/>
        </authorList>
    </citation>
    <scope>IDENTIFICATION</scope>
</reference>
<dbReference type="PaxDb" id="121845-A0A3Q0IV80"/>
<sequence>MQKHAQIKLEYDPDKPLTTCYLCKKDFDKLDFEDHLSEVHNIVTITELTEETVETSSNAEE</sequence>
<organism evidence="1 2">
    <name type="scientific">Diaphorina citri</name>
    <name type="common">Asian citrus psyllid</name>
    <dbReference type="NCBI Taxonomy" id="121845"/>
    <lineage>
        <taxon>Eukaryota</taxon>
        <taxon>Metazoa</taxon>
        <taxon>Ecdysozoa</taxon>
        <taxon>Arthropoda</taxon>
        <taxon>Hexapoda</taxon>
        <taxon>Insecta</taxon>
        <taxon>Pterygota</taxon>
        <taxon>Neoptera</taxon>
        <taxon>Paraneoptera</taxon>
        <taxon>Hemiptera</taxon>
        <taxon>Sternorrhyncha</taxon>
        <taxon>Psylloidea</taxon>
        <taxon>Psyllidae</taxon>
        <taxon>Diaphorininae</taxon>
        <taxon>Diaphorina</taxon>
    </lineage>
</organism>
<evidence type="ECO:0000313" key="2">
    <source>
        <dbReference type="RefSeq" id="XP_026678265.1"/>
    </source>
</evidence>
<dbReference type="KEGG" id="dci:113466776"/>
<evidence type="ECO:0000313" key="1">
    <source>
        <dbReference type="Proteomes" id="UP000079169"/>
    </source>
</evidence>
<keyword evidence="1" id="KW-1185">Reference proteome</keyword>
<dbReference type="AlphaFoldDB" id="A0A3Q0IV80"/>
<proteinExistence type="predicted"/>
<dbReference type="RefSeq" id="XP_026678265.1">
    <property type="nucleotide sequence ID" value="XM_026822464.1"/>
</dbReference>
<dbReference type="Proteomes" id="UP000079169">
    <property type="component" value="Unplaced"/>
</dbReference>
<protein>
    <submittedName>
        <fullName evidence="2">Uncharacterized protein LOC113466776</fullName>
    </submittedName>
</protein>
<gene>
    <name evidence="2" type="primary">LOC113466776</name>
</gene>
<accession>A0A3Q0IV80</accession>
<dbReference type="GeneID" id="113466776"/>
<name>A0A3Q0IV80_DIACI</name>